<evidence type="ECO:0000256" key="1">
    <source>
        <dbReference type="ARBA" id="ARBA00004479"/>
    </source>
</evidence>
<accession>G3PFS3</accession>
<dbReference type="Proteomes" id="UP000007635">
    <property type="component" value="Chromosome XI"/>
</dbReference>
<dbReference type="InterPro" id="IPR013783">
    <property type="entry name" value="Ig-like_fold"/>
</dbReference>
<dbReference type="STRING" id="69293.ENSGACP00000016447"/>
<dbReference type="Bgee" id="ENSGACG00000012437">
    <property type="expression patterns" value="Expressed in spleen and 10 other cell types or tissues"/>
</dbReference>
<keyword evidence="4 12" id="KW-0732">Signal</keyword>
<dbReference type="PANTHER" id="PTHR48423">
    <property type="entry name" value="INTERLEUKIN-27 RECEPTOR SUBUNIT ALPHA"/>
    <property type="match status" value="1"/>
</dbReference>
<organism evidence="14 15">
    <name type="scientific">Gasterosteus aculeatus aculeatus</name>
    <name type="common">three-spined stickleback</name>
    <dbReference type="NCBI Taxonomy" id="481459"/>
    <lineage>
        <taxon>Eukaryota</taxon>
        <taxon>Metazoa</taxon>
        <taxon>Chordata</taxon>
        <taxon>Craniata</taxon>
        <taxon>Vertebrata</taxon>
        <taxon>Euteleostomi</taxon>
        <taxon>Actinopterygii</taxon>
        <taxon>Neopterygii</taxon>
        <taxon>Teleostei</taxon>
        <taxon>Neoteleostei</taxon>
        <taxon>Acanthomorphata</taxon>
        <taxon>Eupercaria</taxon>
        <taxon>Perciformes</taxon>
        <taxon>Cottioidei</taxon>
        <taxon>Gasterosteales</taxon>
        <taxon>Gasterosteidae</taxon>
        <taxon>Gasterosteus</taxon>
    </lineage>
</organism>
<dbReference type="PANTHER" id="PTHR48423:SF1">
    <property type="entry name" value="INTERLEUKIN-27 RECEPTOR SUBUNIT ALPHA"/>
    <property type="match status" value="1"/>
</dbReference>
<dbReference type="eggNOG" id="ENOG502RKZ8">
    <property type="taxonomic scope" value="Eukaryota"/>
</dbReference>
<feature type="compositionally biased region" description="Basic and acidic residues" evidence="10">
    <location>
        <begin position="644"/>
        <end position="664"/>
    </location>
</feature>
<proteinExistence type="inferred from homology"/>
<evidence type="ECO:0000256" key="11">
    <source>
        <dbReference type="SAM" id="Phobius"/>
    </source>
</evidence>
<evidence type="ECO:0000256" key="6">
    <source>
        <dbReference type="ARBA" id="ARBA00022989"/>
    </source>
</evidence>
<keyword evidence="3 11" id="KW-0812">Transmembrane</keyword>
<dbReference type="InterPro" id="IPR052672">
    <property type="entry name" value="Type1_Cytokine_Rcpt_Type2"/>
</dbReference>
<evidence type="ECO:0000256" key="2">
    <source>
        <dbReference type="ARBA" id="ARBA00008921"/>
    </source>
</evidence>
<feature type="signal peptide" evidence="12">
    <location>
        <begin position="1"/>
        <end position="27"/>
    </location>
</feature>
<dbReference type="OMA" id="VAWICIP"/>
<feature type="region of interest" description="Disordered" evidence="10">
    <location>
        <begin position="644"/>
        <end position="712"/>
    </location>
</feature>
<dbReference type="PROSITE" id="PS50853">
    <property type="entry name" value="FN3"/>
    <property type="match status" value="2"/>
</dbReference>
<dbReference type="Gene3D" id="2.60.40.10">
    <property type="entry name" value="Immunoglobulins"/>
    <property type="match status" value="5"/>
</dbReference>
<dbReference type="InterPro" id="IPR036116">
    <property type="entry name" value="FN3_sf"/>
</dbReference>
<keyword evidence="5" id="KW-0677">Repeat</keyword>
<evidence type="ECO:0000313" key="14">
    <source>
        <dbReference type="Ensembl" id="ENSGACP00000016447.2"/>
    </source>
</evidence>
<evidence type="ECO:0000256" key="12">
    <source>
        <dbReference type="SAM" id="SignalP"/>
    </source>
</evidence>
<reference evidence="14" key="3">
    <citation type="submission" date="2025-09" db="UniProtKB">
        <authorList>
            <consortium name="Ensembl"/>
        </authorList>
    </citation>
    <scope>IDENTIFICATION</scope>
</reference>
<evidence type="ECO:0000256" key="3">
    <source>
        <dbReference type="ARBA" id="ARBA00022692"/>
    </source>
</evidence>
<reference evidence="14 15" key="1">
    <citation type="journal article" date="2021" name="G3 (Bethesda)">
        <title>Improved contiguity of the threespine stickleback genome using long-read sequencing.</title>
        <authorList>
            <person name="Nath S."/>
            <person name="Shaw D.E."/>
            <person name="White M.A."/>
        </authorList>
    </citation>
    <scope>NUCLEOTIDE SEQUENCE [LARGE SCALE GENOMIC DNA]</scope>
    <source>
        <strain evidence="14 15">Lake Benthic</strain>
    </source>
</reference>
<dbReference type="SUPFAM" id="SSF49265">
    <property type="entry name" value="Fibronectin type III"/>
    <property type="match status" value="3"/>
</dbReference>
<feature type="chain" id="PRO_5043747004" description="Fibronectin type-III domain-containing protein" evidence="12">
    <location>
        <begin position="28"/>
        <end position="712"/>
    </location>
</feature>
<evidence type="ECO:0000313" key="15">
    <source>
        <dbReference type="Proteomes" id="UP000007635"/>
    </source>
</evidence>
<dbReference type="Ensembl" id="ENSGACT00000016479.2">
    <property type="protein sequence ID" value="ENSGACP00000016447.2"/>
    <property type="gene ID" value="ENSGACG00000012437.2"/>
</dbReference>
<keyword evidence="9" id="KW-0325">Glycoprotein</keyword>
<dbReference type="Pfam" id="PF00041">
    <property type="entry name" value="fn3"/>
    <property type="match status" value="1"/>
</dbReference>
<dbReference type="AlphaFoldDB" id="G3PFS3"/>
<feature type="domain" description="Fibronectin type-III" evidence="13">
    <location>
        <begin position="125"/>
        <end position="217"/>
    </location>
</feature>
<dbReference type="InterPro" id="IPR003961">
    <property type="entry name" value="FN3_dom"/>
</dbReference>
<feature type="compositionally biased region" description="Acidic residues" evidence="10">
    <location>
        <begin position="669"/>
        <end position="682"/>
    </location>
</feature>
<evidence type="ECO:0000259" key="13">
    <source>
        <dbReference type="PROSITE" id="PS50853"/>
    </source>
</evidence>
<comment type="subcellular location">
    <subcellularLocation>
        <location evidence="1">Membrane</location>
        <topology evidence="1">Single-pass type I membrane protein</topology>
    </subcellularLocation>
</comment>
<dbReference type="CDD" id="cd00063">
    <property type="entry name" value="FN3"/>
    <property type="match status" value="2"/>
</dbReference>
<feature type="domain" description="Fibronectin type-III" evidence="13">
    <location>
        <begin position="426"/>
        <end position="526"/>
    </location>
</feature>
<protein>
    <recommendedName>
        <fullName evidence="13">Fibronectin type-III domain-containing protein</fullName>
    </recommendedName>
</protein>
<evidence type="ECO:0000256" key="8">
    <source>
        <dbReference type="ARBA" id="ARBA00023170"/>
    </source>
</evidence>
<comment type="similarity">
    <text evidence="2">Belongs to the type I cytokine receptor family. Type 2 subfamily.</text>
</comment>
<feature type="transmembrane region" description="Helical" evidence="11">
    <location>
        <begin position="530"/>
        <end position="550"/>
    </location>
</feature>
<dbReference type="GeneTree" id="ENSGT00940000155603"/>
<evidence type="ECO:0000256" key="4">
    <source>
        <dbReference type="ARBA" id="ARBA00022729"/>
    </source>
</evidence>
<evidence type="ECO:0000256" key="7">
    <source>
        <dbReference type="ARBA" id="ARBA00023136"/>
    </source>
</evidence>
<reference evidence="14" key="2">
    <citation type="submission" date="2025-08" db="UniProtKB">
        <authorList>
            <consortium name="Ensembl"/>
        </authorList>
    </citation>
    <scope>IDENTIFICATION</scope>
</reference>
<evidence type="ECO:0000256" key="5">
    <source>
        <dbReference type="ARBA" id="ARBA00022737"/>
    </source>
</evidence>
<dbReference type="GO" id="GO:0005886">
    <property type="term" value="C:plasma membrane"/>
    <property type="evidence" value="ECO:0007669"/>
    <property type="project" value="UniProtKB-ARBA"/>
</dbReference>
<name>G3PFS3_GASAC</name>
<dbReference type="InParanoid" id="G3PFS3"/>
<keyword evidence="15" id="KW-1185">Reference proteome</keyword>
<evidence type="ECO:0000256" key="9">
    <source>
        <dbReference type="ARBA" id="ARBA00023180"/>
    </source>
</evidence>
<keyword evidence="8" id="KW-0675">Receptor</keyword>
<keyword evidence="7 11" id="KW-0472">Membrane</keyword>
<sequence length="712" mass="79774">MATLWSRCLPSILLVIMPSCFAPATPAFPSPPQCHIPCPEDDCAEIHCSLDPRPHPEIPTNYSLHWEPANSDEGRVLTGTPLSGIIHREDFTRGELRVWVQAEDRNGSAKSQDASFHTADIIKLPPPKISSVSHQELLEISWTIPPCDDLQLSFGQCDVRYRTEADRMWLEDENVHVGYTIENPQASTEYEFQVRCSCGTGLKSDWSEIHSVRSKEAAPEGALDVWSDCGISQESCDCFVTWKELPKAQARGHIRGYRVRLSHNAPVEVNMSTDCEKKICRFRSPLKDVSSVSVSAYNACGATSPSSLALPTPDSDCDRVKNTQRKHKSERAVHLVMNEENLTVSWEPPSQGSDHLKEHVVQYKEAGRLPGQGFDWIKVGKGIRTGIFEGPFTKYKAYQVSLFTVSNSNNVHHLSSVIGYSLQGPPPKVPSFEVSSIAATHVNLLWESIPLPMQTGKILYYQLIVESGAGGQKVFNVSVSPQQKKQTFELRRLSPGQDYEVRIRAVTPAGPGANETAKFKTNHHEPFEHIIALVLGAVLLVFICILFVFCSACRGEKKTWCLSVSLPKVPDARNSHIFRHMKHQMNDSFPWIFIPVYEPHPKISVLEVVEVQPWASESSVEKISDPDGSTKLVAKSGCSRAECRDDQREEAVREESHRYGREEYSQMVDSDEERDKEEEEDRADGWSSSEEEQSSSGYEKHFMPTALEVQEA</sequence>
<evidence type="ECO:0000256" key="10">
    <source>
        <dbReference type="SAM" id="MobiDB-lite"/>
    </source>
</evidence>
<dbReference type="SMART" id="SM00060">
    <property type="entry name" value="FN3"/>
    <property type="match status" value="3"/>
</dbReference>
<keyword evidence="6 11" id="KW-1133">Transmembrane helix</keyword>